<comment type="caution">
    <text evidence="3">The sequence shown here is derived from an EMBL/GenBank/DDBJ whole genome shotgun (WGS) entry which is preliminary data.</text>
</comment>
<gene>
    <name evidence="3" type="ORF">EVG20_g4699</name>
</gene>
<dbReference type="AlphaFoldDB" id="A0A4Y9YXT5"/>
<dbReference type="GO" id="GO:0000032">
    <property type="term" value="P:cell wall mannoprotein biosynthetic process"/>
    <property type="evidence" value="ECO:0007669"/>
    <property type="project" value="TreeGrafter"/>
</dbReference>
<dbReference type="GO" id="GO:0006487">
    <property type="term" value="P:protein N-linked glycosylation"/>
    <property type="evidence" value="ECO:0007669"/>
    <property type="project" value="TreeGrafter"/>
</dbReference>
<organism evidence="3 4">
    <name type="scientific">Dentipellis fragilis</name>
    <dbReference type="NCBI Taxonomy" id="205917"/>
    <lineage>
        <taxon>Eukaryota</taxon>
        <taxon>Fungi</taxon>
        <taxon>Dikarya</taxon>
        <taxon>Basidiomycota</taxon>
        <taxon>Agaricomycotina</taxon>
        <taxon>Agaricomycetes</taxon>
        <taxon>Russulales</taxon>
        <taxon>Hericiaceae</taxon>
        <taxon>Dentipellis</taxon>
    </lineage>
</organism>
<proteinExistence type="inferred from homology"/>
<dbReference type="STRING" id="205917.A0A4Y9YXT5"/>
<dbReference type="Proteomes" id="UP000298327">
    <property type="component" value="Unassembled WGS sequence"/>
</dbReference>
<dbReference type="Pfam" id="PF01793">
    <property type="entry name" value="Glyco_transf_15"/>
    <property type="match status" value="1"/>
</dbReference>
<dbReference type="EMBL" id="SEOQ01000252">
    <property type="protein sequence ID" value="TFY66381.1"/>
    <property type="molecule type" value="Genomic_DNA"/>
</dbReference>
<evidence type="ECO:0000313" key="4">
    <source>
        <dbReference type="Proteomes" id="UP000298327"/>
    </source>
</evidence>
<reference evidence="3 4" key="1">
    <citation type="submission" date="2019-02" db="EMBL/GenBank/DDBJ databases">
        <title>Genome sequencing of the rare red list fungi Dentipellis fragilis.</title>
        <authorList>
            <person name="Buettner E."/>
            <person name="Kellner H."/>
        </authorList>
    </citation>
    <scope>NUCLEOTIDE SEQUENCE [LARGE SCALE GENOMIC DNA]</scope>
    <source>
        <strain evidence="3 4">DSM 105465</strain>
    </source>
</reference>
<sequence length="432" mass="49935">MTVPTTSTSSLLRKMSMNRSARFAGAVAFAVVRSLSSSTLYLLTDIGHRVALQQICLMSLAYLFSSPSSSSRSMSGLIGSSNKHPSYLDTIEPPETDSGPPTSIYKANATLVMLARNSDIDGAVRSVRDMEDRFNARHGYPWVFLNEEPFSDEFKQRVGVLIRGQKQFGLVPKEHWHQPSWIDENKASEARQKMVEDNIIYGDSVSYRNMCRYNSGFFYRHELLQQYRWYWRVEPDVHFHCDILEDPFLFMQTHNKTYGFTITMYEFDKTIPTLWSAVREFVQKYPQYVAKGNAMDFISENNGESYNLCHFWSNFEIADLDFWRGEAYSAFFDHLDAKGGFYYERWGDAPVHSIAAALFARKDQIHFFREIGYEHNPYTHCPAEEDSWVRGRCACNRERSFGEFSHAIFAHGDRVTWIMLTWVAQTTTATPV</sequence>
<evidence type="ECO:0000256" key="2">
    <source>
        <dbReference type="ARBA" id="ARBA00022679"/>
    </source>
</evidence>
<dbReference type="GO" id="GO:0000026">
    <property type="term" value="F:alpha-1,2-mannosyltransferase activity"/>
    <property type="evidence" value="ECO:0007669"/>
    <property type="project" value="TreeGrafter"/>
</dbReference>
<keyword evidence="2" id="KW-0808">Transferase</keyword>
<dbReference type="PANTHER" id="PTHR31121">
    <property type="entry name" value="ALPHA-1,2 MANNOSYLTRANSFERASE KTR1"/>
    <property type="match status" value="1"/>
</dbReference>
<dbReference type="InterPro" id="IPR002685">
    <property type="entry name" value="Glyco_trans_15"/>
</dbReference>
<dbReference type="GO" id="GO:0016020">
    <property type="term" value="C:membrane"/>
    <property type="evidence" value="ECO:0007669"/>
    <property type="project" value="InterPro"/>
</dbReference>
<dbReference type="SUPFAM" id="SSF53448">
    <property type="entry name" value="Nucleotide-diphospho-sugar transferases"/>
    <property type="match status" value="1"/>
</dbReference>
<dbReference type="Gene3D" id="3.90.550.10">
    <property type="entry name" value="Spore Coat Polysaccharide Biosynthesis Protein SpsA, Chain A"/>
    <property type="match status" value="1"/>
</dbReference>
<dbReference type="GO" id="GO:0005794">
    <property type="term" value="C:Golgi apparatus"/>
    <property type="evidence" value="ECO:0007669"/>
    <property type="project" value="TreeGrafter"/>
</dbReference>
<dbReference type="InterPro" id="IPR029044">
    <property type="entry name" value="Nucleotide-diphossugar_trans"/>
</dbReference>
<evidence type="ECO:0000256" key="1">
    <source>
        <dbReference type="ARBA" id="ARBA00007677"/>
    </source>
</evidence>
<dbReference type="PANTHER" id="PTHR31121:SF6">
    <property type="entry name" value="ALPHA-1,2 MANNOSYLTRANSFERASE KTR1"/>
    <property type="match status" value="1"/>
</dbReference>
<comment type="similarity">
    <text evidence="1">Belongs to the glycosyltransferase 15 family.</text>
</comment>
<evidence type="ECO:0008006" key="5">
    <source>
        <dbReference type="Google" id="ProtNLM"/>
    </source>
</evidence>
<evidence type="ECO:0000313" key="3">
    <source>
        <dbReference type="EMBL" id="TFY66381.1"/>
    </source>
</evidence>
<accession>A0A4Y9YXT5</accession>
<keyword evidence="4" id="KW-1185">Reference proteome</keyword>
<name>A0A4Y9YXT5_9AGAM</name>
<protein>
    <recommendedName>
        <fullName evidence="5">Glycosyltransferase family 15 protein</fullName>
    </recommendedName>
</protein>
<dbReference type="FunFam" id="3.90.550.10:FF:000051">
    <property type="entry name" value="Alpha-1,2-mannosyltransferase (Ktr4)"/>
    <property type="match status" value="1"/>
</dbReference>
<dbReference type="OrthoDB" id="439943at2759"/>